<evidence type="ECO:0000313" key="1">
    <source>
        <dbReference type="EMBL" id="RYJ40560.1"/>
    </source>
</evidence>
<organism evidence="1 2">
    <name type="scientific">Flavobacterium beibuense</name>
    <dbReference type="NCBI Taxonomy" id="657326"/>
    <lineage>
        <taxon>Bacteria</taxon>
        <taxon>Pseudomonadati</taxon>
        <taxon>Bacteroidota</taxon>
        <taxon>Flavobacteriia</taxon>
        <taxon>Flavobacteriales</taxon>
        <taxon>Flavobacteriaceae</taxon>
        <taxon>Flavobacterium</taxon>
    </lineage>
</organism>
<dbReference type="Proteomes" id="UP000289775">
    <property type="component" value="Unassembled WGS sequence"/>
</dbReference>
<dbReference type="RefSeq" id="WP_129752460.1">
    <property type="nucleotide sequence ID" value="NZ_JUIW01000013.1"/>
</dbReference>
<dbReference type="EMBL" id="JUIW01000013">
    <property type="protein sequence ID" value="RYJ40560.1"/>
    <property type="molecule type" value="Genomic_DNA"/>
</dbReference>
<dbReference type="AlphaFoldDB" id="A0A444W3T3"/>
<protein>
    <submittedName>
        <fullName evidence="1">Uncharacterized protein</fullName>
    </submittedName>
</protein>
<evidence type="ECO:0000313" key="2">
    <source>
        <dbReference type="Proteomes" id="UP000289775"/>
    </source>
</evidence>
<dbReference type="OrthoDB" id="9821203at2"/>
<name>A0A444W3T3_9FLAO</name>
<proteinExistence type="predicted"/>
<keyword evidence="2" id="KW-1185">Reference proteome</keyword>
<gene>
    <name evidence="1" type="ORF">NU09_3390</name>
</gene>
<reference evidence="1 2" key="1">
    <citation type="submission" date="2014-12" db="EMBL/GenBank/DDBJ databases">
        <title>Genome sequence of Flavobacterium beibuense RSKm HC5.</title>
        <authorList>
            <person name="Kim J.F."/>
            <person name="Song J.Y."/>
            <person name="Kwak M.-J."/>
            <person name="Lee S.-W."/>
        </authorList>
    </citation>
    <scope>NUCLEOTIDE SEQUENCE [LARGE SCALE GENOMIC DNA]</scope>
    <source>
        <strain evidence="1 2">RSKm HC5</strain>
    </source>
</reference>
<sequence length="207" mass="24577">MDDTLIKRAEEFFISECGGSRADFYINDFIEIKSELKIFFFIRPSDFELMKTLGLYYVGVPGPAVYDVIKDEFSMSNAVSFLMEYAEHEEYLATGDKTLETKYTYQDIVNYLDRRGYLITDDFDRVLEALKIEDRDKLIYRWTRSRCDEIIICNPPNGCWEAFEFFLEELKADYVIEGDEIFVKKDLLHSSTYYDDEEKRLKAREKK</sequence>
<accession>A0A444W3T3</accession>
<comment type="caution">
    <text evidence="1">The sequence shown here is derived from an EMBL/GenBank/DDBJ whole genome shotgun (WGS) entry which is preliminary data.</text>
</comment>